<dbReference type="GO" id="GO:0005737">
    <property type="term" value="C:cytoplasm"/>
    <property type="evidence" value="ECO:0007669"/>
    <property type="project" value="TreeGrafter"/>
</dbReference>
<dbReference type="PANTHER" id="PTHR10091:SF0">
    <property type="entry name" value="GALACTOSE MUTAROTASE"/>
    <property type="match status" value="1"/>
</dbReference>
<dbReference type="Gene3D" id="2.70.98.10">
    <property type="match status" value="1"/>
</dbReference>
<dbReference type="PIRSF" id="PIRSF005096">
    <property type="entry name" value="GALM"/>
    <property type="match status" value="1"/>
</dbReference>
<evidence type="ECO:0000256" key="10">
    <source>
        <dbReference type="PIRSR" id="PIRSR005096-2"/>
    </source>
</evidence>
<evidence type="ECO:0000256" key="6">
    <source>
        <dbReference type="ARBA" id="ARBA00023235"/>
    </source>
</evidence>
<evidence type="ECO:0000256" key="9">
    <source>
        <dbReference type="PIRSR" id="PIRSR005096-1"/>
    </source>
</evidence>
<accession>A0A7G7VKU5</accession>
<dbReference type="Proteomes" id="UP000515480">
    <property type="component" value="Chromosome"/>
</dbReference>
<dbReference type="EMBL" id="CP060204">
    <property type="protein sequence ID" value="QNH54738.1"/>
    <property type="molecule type" value="Genomic_DNA"/>
</dbReference>
<comment type="pathway">
    <text evidence="2 8">Carbohydrate metabolism; hexose metabolism.</text>
</comment>
<dbReference type="GO" id="GO:0004034">
    <property type="term" value="F:aldose 1-epimerase activity"/>
    <property type="evidence" value="ECO:0007669"/>
    <property type="project" value="UniProtKB-EC"/>
</dbReference>
<dbReference type="Pfam" id="PF01263">
    <property type="entry name" value="Aldose_epim"/>
    <property type="match status" value="1"/>
</dbReference>
<feature type="binding site" evidence="11">
    <location>
        <begin position="80"/>
        <end position="81"/>
    </location>
    <ligand>
        <name>beta-D-galactose</name>
        <dbReference type="ChEBI" id="CHEBI:27667"/>
    </ligand>
</feature>
<keyword evidence="7 8" id="KW-0119">Carbohydrate metabolism</keyword>
<dbReference type="KEGG" id="stim:H1B31_01895"/>
<dbReference type="UniPathway" id="UPA00242"/>
<evidence type="ECO:0000256" key="2">
    <source>
        <dbReference type="ARBA" id="ARBA00005028"/>
    </source>
</evidence>
<dbReference type="EC" id="5.1.3.3" evidence="4 8"/>
<comment type="similarity">
    <text evidence="3 8">Belongs to the aldose epimerase family.</text>
</comment>
<feature type="binding site" evidence="11">
    <location>
        <begin position="179"/>
        <end position="181"/>
    </location>
    <ligand>
        <name>beta-D-galactose</name>
        <dbReference type="ChEBI" id="CHEBI:27667"/>
    </ligand>
</feature>
<dbReference type="InterPro" id="IPR015443">
    <property type="entry name" value="Aldose_1-epimerase"/>
</dbReference>
<dbReference type="GO" id="GO:0033499">
    <property type="term" value="P:galactose catabolic process via UDP-galactose, Leloir pathway"/>
    <property type="evidence" value="ECO:0007669"/>
    <property type="project" value="TreeGrafter"/>
</dbReference>
<keyword evidence="13" id="KW-1185">Reference proteome</keyword>
<dbReference type="NCBIfam" id="NF008277">
    <property type="entry name" value="PRK11055.1"/>
    <property type="match status" value="1"/>
</dbReference>
<evidence type="ECO:0000313" key="13">
    <source>
        <dbReference type="Proteomes" id="UP000515480"/>
    </source>
</evidence>
<dbReference type="PANTHER" id="PTHR10091">
    <property type="entry name" value="ALDOSE-1-EPIMERASE"/>
    <property type="match status" value="1"/>
</dbReference>
<feature type="active site" description="Proton donor" evidence="9">
    <location>
        <position position="179"/>
    </location>
</feature>
<gene>
    <name evidence="12" type="ORF">H1B31_01895</name>
</gene>
<dbReference type="RefSeq" id="WP_185980676.1">
    <property type="nucleotide sequence ID" value="NZ_CP060204.1"/>
</dbReference>
<dbReference type="AlphaFoldDB" id="A0A7G7VKU5"/>
<proteinExistence type="inferred from homology"/>
<dbReference type="GO" id="GO:0030246">
    <property type="term" value="F:carbohydrate binding"/>
    <property type="evidence" value="ECO:0007669"/>
    <property type="project" value="InterPro"/>
</dbReference>
<evidence type="ECO:0000256" key="8">
    <source>
        <dbReference type="PIRNR" id="PIRNR005096"/>
    </source>
</evidence>
<evidence type="ECO:0000256" key="5">
    <source>
        <dbReference type="ARBA" id="ARBA00014165"/>
    </source>
</evidence>
<dbReference type="SUPFAM" id="SSF74650">
    <property type="entry name" value="Galactose mutarotase-like"/>
    <property type="match status" value="1"/>
</dbReference>
<dbReference type="InterPro" id="IPR047215">
    <property type="entry name" value="Galactose_mutarotase-like"/>
</dbReference>
<dbReference type="PROSITE" id="PS00545">
    <property type="entry name" value="ALDOSE_1_EPIMERASE"/>
    <property type="match status" value="1"/>
</dbReference>
<feature type="binding site" evidence="10">
    <location>
        <position position="251"/>
    </location>
    <ligand>
        <name>beta-D-galactose</name>
        <dbReference type="ChEBI" id="CHEBI:27667"/>
    </ligand>
</feature>
<dbReference type="GO" id="GO:0006006">
    <property type="term" value="P:glucose metabolic process"/>
    <property type="evidence" value="ECO:0007669"/>
    <property type="project" value="TreeGrafter"/>
</dbReference>
<reference evidence="12 13" key="1">
    <citation type="submission" date="2020-07" db="EMBL/GenBank/DDBJ databases">
        <title>Complete genome and description of Selenomonas timonensis sp. nov., a new bacterium isolated from a gingivitis subject.</title>
        <authorList>
            <person name="Antezack A."/>
        </authorList>
    </citation>
    <scope>NUCLEOTIDE SEQUENCE [LARGE SCALE GENOMIC DNA]</scope>
    <source>
        <strain evidence="12 13">Marseille-Q3039</strain>
    </source>
</reference>
<protein>
    <recommendedName>
        <fullName evidence="5 8">Aldose 1-epimerase</fullName>
        <ecNumber evidence="4 8">5.1.3.3</ecNumber>
    </recommendedName>
</protein>
<evidence type="ECO:0000256" key="1">
    <source>
        <dbReference type="ARBA" id="ARBA00001614"/>
    </source>
</evidence>
<evidence type="ECO:0000256" key="4">
    <source>
        <dbReference type="ARBA" id="ARBA00013185"/>
    </source>
</evidence>
<sequence length="357" mass="39331">MTELKLEPFGTMPGGDRIDLYTLTNEHGTRVAITTYGARLVKFERLVHGAPLDIVLGYETGEDYVADTASMGAIVGRHANRIAGGRVTIAGRPYQLELNSGSHKQNHIHGGTKGLHYHLWTAEIVDGGVEFTAISPDGEGGYPGNFEAKVAYRLTDDDALHISYRAVSDADTICNLTNHTYFNLEGWAAESVLDHEAEIYADEFTWADAESLPDGRILTVFGTPMDFTTPHRIGERIDADYDQLQMAGGYDHNWVLRGDIAPEPYSHLKKAARVTSAKTGLALSCYTTQVGMQFYTGNALAKKPLIGKGGRQFPRRGGFCLETQFFPNAPANPAFPQPELRMDEVWEAETVYKLDNL</sequence>
<evidence type="ECO:0000256" key="7">
    <source>
        <dbReference type="ARBA" id="ARBA00023277"/>
    </source>
</evidence>
<evidence type="ECO:0000256" key="11">
    <source>
        <dbReference type="PIRSR" id="PIRSR005096-3"/>
    </source>
</evidence>
<dbReference type="InterPro" id="IPR011013">
    <property type="entry name" value="Gal_mutarotase_sf_dom"/>
</dbReference>
<dbReference type="CDD" id="cd09019">
    <property type="entry name" value="galactose_mutarotase_like"/>
    <property type="match status" value="1"/>
</dbReference>
<feature type="active site" description="Proton acceptor" evidence="9">
    <location>
        <position position="322"/>
    </location>
</feature>
<comment type="catalytic activity">
    <reaction evidence="1 8">
        <text>alpha-D-glucose = beta-D-glucose</text>
        <dbReference type="Rhea" id="RHEA:10264"/>
        <dbReference type="ChEBI" id="CHEBI:15903"/>
        <dbReference type="ChEBI" id="CHEBI:17925"/>
        <dbReference type="EC" id="5.1.3.3"/>
    </reaction>
</comment>
<dbReference type="InterPro" id="IPR018052">
    <property type="entry name" value="Ald1_epimerase_CS"/>
</dbReference>
<evidence type="ECO:0000313" key="12">
    <source>
        <dbReference type="EMBL" id="QNH54738.1"/>
    </source>
</evidence>
<dbReference type="InterPro" id="IPR008183">
    <property type="entry name" value="Aldose_1/G6P_1-epimerase"/>
</dbReference>
<organism evidence="12 13">
    <name type="scientific">Selenomonas timonae</name>
    <dbReference type="NCBI Taxonomy" id="2754044"/>
    <lineage>
        <taxon>Bacteria</taxon>
        <taxon>Bacillati</taxon>
        <taxon>Bacillota</taxon>
        <taxon>Negativicutes</taxon>
        <taxon>Selenomonadales</taxon>
        <taxon>Selenomonadaceae</taxon>
        <taxon>Selenomonas</taxon>
    </lineage>
</organism>
<dbReference type="InterPro" id="IPR014718">
    <property type="entry name" value="GH-type_carb-bd"/>
</dbReference>
<evidence type="ECO:0000256" key="3">
    <source>
        <dbReference type="ARBA" id="ARBA00006206"/>
    </source>
</evidence>
<keyword evidence="6 8" id="KW-0413">Isomerase</keyword>
<name>A0A7G7VKU5_9FIRM</name>